<keyword evidence="1" id="KW-0732">Signal</keyword>
<evidence type="ECO:0000256" key="4">
    <source>
        <dbReference type="PIRSR" id="PIRSR601548-1"/>
    </source>
</evidence>
<feature type="disulfide bond" evidence="8">
    <location>
        <begin position="359"/>
        <end position="377"/>
    </location>
</feature>
<feature type="binding site" evidence="7">
    <location>
        <position position="390"/>
    </location>
    <ligand>
        <name>Zn(2+)</name>
        <dbReference type="ChEBI" id="CHEBI:29105"/>
        <label>1</label>
        <note>catalytic</note>
    </ligand>
</feature>
<evidence type="ECO:0000256" key="10">
    <source>
        <dbReference type="PIRSR" id="PIRSR601548-8"/>
    </source>
</evidence>
<feature type="binding site" evidence="6">
    <location>
        <position position="527"/>
    </location>
    <ligand>
        <name>chloride</name>
        <dbReference type="ChEBI" id="CHEBI:17996"/>
        <label>1</label>
    </ligand>
</feature>
<feature type="binding site" evidence="10">
    <location>
        <position position="418"/>
    </location>
    <ligand>
        <name>Zn(2+)</name>
        <dbReference type="ChEBI" id="CHEBI:29105"/>
        <label>2</label>
        <note>catalytic</note>
    </ligand>
</feature>
<dbReference type="OrthoDB" id="5241329at2"/>
<reference evidence="12" key="1">
    <citation type="journal article" date="2014" name="Environ. Microbiol.">
        <title>Comparative genomics of the marine bacterial genus Glaciecola reveals the high degree of genomic diversity and genomic characteristic for cold adaptation.</title>
        <authorList>
            <person name="Qin Q.L."/>
            <person name="Xie B.B."/>
            <person name="Yu Y."/>
            <person name="Shu Y.L."/>
            <person name="Rong J.C."/>
            <person name="Zhang Y.J."/>
            <person name="Zhao D.L."/>
            <person name="Chen X.L."/>
            <person name="Zhang X.Y."/>
            <person name="Chen B."/>
            <person name="Zhou B.C."/>
            <person name="Zhang Y.Z."/>
        </authorList>
    </citation>
    <scope>NUCLEOTIDE SEQUENCE [LARGE SCALE GENOMIC DNA]</scope>
    <source>
        <strain evidence="12">LMG 21857</strain>
    </source>
</reference>
<dbReference type="EC" id="3.4.15.1" evidence="11"/>
<dbReference type="GO" id="GO:0006508">
    <property type="term" value="P:proteolysis"/>
    <property type="evidence" value="ECO:0007669"/>
    <property type="project" value="InterPro"/>
</dbReference>
<feature type="active site" description="Proton acceptor 1" evidence="4">
    <location>
        <position position="391"/>
    </location>
</feature>
<evidence type="ECO:0000256" key="7">
    <source>
        <dbReference type="PIRSR" id="PIRSR601548-3"/>
    </source>
</evidence>
<dbReference type="STRING" id="1129793.GPLA_1120"/>
<keyword evidence="11" id="KW-0645">Protease</keyword>
<dbReference type="PANTHER" id="PTHR10514">
    <property type="entry name" value="ANGIOTENSIN-CONVERTING ENZYME"/>
    <property type="match status" value="1"/>
</dbReference>
<keyword evidence="7" id="KW-0479">Metal-binding</keyword>
<gene>
    <name evidence="11" type="ORF">GPLA_1120</name>
</gene>
<dbReference type="EMBL" id="BAER01000025">
    <property type="protein sequence ID" value="GAC32035.1"/>
    <property type="molecule type" value="Genomic_DNA"/>
</dbReference>
<evidence type="ECO:0000256" key="6">
    <source>
        <dbReference type="PIRSR" id="PIRSR601548-2"/>
    </source>
</evidence>
<feature type="binding site" evidence="10">
    <location>
        <position position="390"/>
    </location>
    <ligand>
        <name>Zn(2+)</name>
        <dbReference type="ChEBI" id="CHEBI:29105"/>
        <label>2</label>
        <note>catalytic</note>
    </ligand>
</feature>
<evidence type="ECO:0000313" key="12">
    <source>
        <dbReference type="Proteomes" id="UP000006322"/>
    </source>
</evidence>
<dbReference type="Gene3D" id="1.10.1370.30">
    <property type="match status" value="2"/>
</dbReference>
<dbReference type="GO" id="GO:0004180">
    <property type="term" value="F:carboxypeptidase activity"/>
    <property type="evidence" value="ECO:0007669"/>
    <property type="project" value="UniProtKB-KW"/>
</dbReference>
<feature type="disulfide bond" evidence="8">
    <location>
        <begin position="543"/>
        <end position="555"/>
    </location>
</feature>
<evidence type="ECO:0000256" key="2">
    <source>
        <dbReference type="ARBA" id="ARBA00023157"/>
    </source>
</evidence>
<feature type="binding site" evidence="6">
    <location>
        <position position="230"/>
    </location>
    <ligand>
        <name>chloride</name>
        <dbReference type="ChEBI" id="CHEBI:17996"/>
        <label>1</label>
    </ligand>
</feature>
<dbReference type="FunFam" id="1.10.1370.30:FF:000005">
    <property type="entry name" value="Angiotensin-converting enzyme"/>
    <property type="match status" value="1"/>
</dbReference>
<evidence type="ECO:0000256" key="8">
    <source>
        <dbReference type="PIRSR" id="PIRSR601548-4"/>
    </source>
</evidence>
<feature type="active site" description="Proton acceptor 2" evidence="9">
    <location>
        <position position="391"/>
    </location>
</feature>
<dbReference type="PROSITE" id="PS51257">
    <property type="entry name" value="PROKAR_LIPOPROTEIN"/>
    <property type="match status" value="1"/>
</dbReference>
<keyword evidence="11" id="KW-0121">Carboxypeptidase</keyword>
<evidence type="ECO:0000256" key="3">
    <source>
        <dbReference type="ARBA" id="ARBA00023180"/>
    </source>
</evidence>
<evidence type="ECO:0000256" key="5">
    <source>
        <dbReference type="PIRSR" id="PIRSR601548-11"/>
    </source>
</evidence>
<dbReference type="GO" id="GO:0016020">
    <property type="term" value="C:membrane"/>
    <property type="evidence" value="ECO:0007669"/>
    <property type="project" value="InterPro"/>
</dbReference>
<dbReference type="GO" id="GO:0008241">
    <property type="term" value="F:peptidyl-dipeptidase activity"/>
    <property type="evidence" value="ECO:0007669"/>
    <property type="project" value="UniProtKB-EC"/>
</dbReference>
<keyword evidence="12" id="KW-1185">Reference proteome</keyword>
<dbReference type="InterPro" id="IPR001548">
    <property type="entry name" value="Peptidase_M2"/>
</dbReference>
<dbReference type="AlphaFoldDB" id="K7A9D9"/>
<name>K7A9D9_9ALTE</name>
<keyword evidence="2 8" id="KW-1015">Disulfide bond</keyword>
<feature type="binding site" evidence="10">
    <location>
        <position position="394"/>
    </location>
    <ligand>
        <name>Zn(2+)</name>
        <dbReference type="ChEBI" id="CHEBI:29105"/>
        <label>2</label>
        <note>catalytic</note>
    </ligand>
</feature>
<dbReference type="CDD" id="cd06461">
    <property type="entry name" value="M2_ACE"/>
    <property type="match status" value="1"/>
</dbReference>
<organism evidence="11 12">
    <name type="scientific">Paraglaciecola polaris LMG 21857</name>
    <dbReference type="NCBI Taxonomy" id="1129793"/>
    <lineage>
        <taxon>Bacteria</taxon>
        <taxon>Pseudomonadati</taxon>
        <taxon>Pseudomonadota</taxon>
        <taxon>Gammaproteobacteria</taxon>
        <taxon>Alteromonadales</taxon>
        <taxon>Alteromonadaceae</taxon>
        <taxon>Paraglaciecola</taxon>
    </lineage>
</organism>
<feature type="binding site" evidence="7">
    <location>
        <position position="418"/>
    </location>
    <ligand>
        <name>Zn(2+)</name>
        <dbReference type="ChEBI" id="CHEBI:29105"/>
        <label>1</label>
        <note>catalytic</note>
    </ligand>
</feature>
<dbReference type="Pfam" id="PF01401">
    <property type="entry name" value="Peptidase_M2"/>
    <property type="match status" value="1"/>
</dbReference>
<sequence>MQQHKYKRKNTLNLITAAILGISLMGCTDNSTATSNHAKQIEKKPFNAADAKTFIETTQIELTKLSQPAAQAAWAYQTYINQDTAAVSAYLSEKYTSKASELAKRAADFNDVEVDIDTRRKLDLLRNGLVLPAPSDPVKSQRLAQITSELEGMYGAGKYCRTEKDCLRLTDMNNIMANERDPAVLLDIWKGWREVSPPMKALYQEEVTLANQGAEELGFKDISQLWRGGYDMPADDFAIELDRLWTQIKPFYDALHCHVRAELGEEYGTDIVPQDQPIPAHLLGNMWAQSWGNIYDIVKPEEPLDVIDVTAALAEKQYDEMKMVKQAESFFSSLGFAPLPDTFWERSMFSQPAERDVVCHASAWDIDEQDDLRIKMCIQLTGEEFSVIHHELGHNYYQRAYKELPMLYRGSANDGFHEAIGDTIALSITPKYLKEIGLVNTIPDESNDIGMLLKLALDKIAFIPFGLLVDQWRWKVFSGEVTPENYNTAWWELREKYQGVMAPVERSSDAFDPGAKYHVPSNTPYTRYFLAHVLQFQFHKQLCELAGNEEPIHRCSIYGSEKAGKALNEMLEMGKSQPWQKALASLTGSEKMDATAVLDYFAPLKDWLDTQNKGRQCGW</sequence>
<dbReference type="PANTHER" id="PTHR10514:SF27">
    <property type="entry name" value="ANGIOTENSIN-CONVERTING ENZYME"/>
    <property type="match status" value="1"/>
</dbReference>
<keyword evidence="3" id="KW-0325">Glycoprotein</keyword>
<keyword evidence="7" id="KW-0862">Zinc</keyword>
<feature type="binding site" evidence="7">
    <location>
        <position position="394"/>
    </location>
    <ligand>
        <name>Zn(2+)</name>
        <dbReference type="ChEBI" id="CHEBI:29105"/>
        <label>1</label>
        <note>catalytic</note>
    </ligand>
</feature>
<feature type="disulfide bond" evidence="8">
    <location>
        <begin position="160"/>
        <end position="166"/>
    </location>
</feature>
<evidence type="ECO:0000313" key="11">
    <source>
        <dbReference type="EMBL" id="GAC32035.1"/>
    </source>
</evidence>
<accession>K7A9D9</accession>
<feature type="active site" description="Proton donor 1" evidence="4">
    <location>
        <position position="518"/>
    </location>
</feature>
<evidence type="ECO:0000256" key="9">
    <source>
        <dbReference type="PIRSR" id="PIRSR601548-6"/>
    </source>
</evidence>
<evidence type="ECO:0000256" key="1">
    <source>
        <dbReference type="ARBA" id="ARBA00022729"/>
    </source>
</evidence>
<proteinExistence type="predicted"/>
<dbReference type="RefSeq" id="WP_007103839.1">
    <property type="nucleotide sequence ID" value="NZ_BAER01000025.1"/>
</dbReference>
<dbReference type="GO" id="GO:0008237">
    <property type="term" value="F:metallopeptidase activity"/>
    <property type="evidence" value="ECO:0007669"/>
    <property type="project" value="InterPro"/>
</dbReference>
<feature type="active site" description="Proton donor 2" evidence="5">
    <location>
        <position position="518"/>
    </location>
</feature>
<dbReference type="PRINTS" id="PR00791">
    <property type="entry name" value="PEPDIPTASEA"/>
</dbReference>
<keyword evidence="11" id="KW-0378">Hydrolase</keyword>
<comment type="caution">
    <text evidence="11">The sequence shown here is derived from an EMBL/GenBank/DDBJ whole genome shotgun (WGS) entry which is preliminary data.</text>
</comment>
<protein>
    <submittedName>
        <fullName evidence="11">Peptidyl-dipeptidase A</fullName>
        <ecNumber evidence="11">3.4.15.1</ecNumber>
    </submittedName>
</protein>
<dbReference type="Proteomes" id="UP000006322">
    <property type="component" value="Unassembled WGS sequence"/>
</dbReference>
<dbReference type="SUPFAM" id="SSF55486">
    <property type="entry name" value="Metalloproteases ('zincins'), catalytic domain"/>
    <property type="match status" value="1"/>
</dbReference>
<dbReference type="PROSITE" id="PS52011">
    <property type="entry name" value="PEPTIDASE_M2"/>
    <property type="match status" value="1"/>
</dbReference>